<evidence type="ECO:0000313" key="2">
    <source>
        <dbReference type="EMBL" id="MBU9360491.1"/>
    </source>
</evidence>
<dbReference type="RefSeq" id="WP_155628383.1">
    <property type="nucleotide sequence ID" value="NZ_CADFDF010000019.1"/>
</dbReference>
<protein>
    <submittedName>
        <fullName evidence="2">Uncharacterized protein</fullName>
    </submittedName>
</protein>
<feature type="compositionally biased region" description="Basic and acidic residues" evidence="1">
    <location>
        <begin position="89"/>
        <end position="108"/>
    </location>
</feature>
<sequence>MQSTLRLVDFALPPTFPPELVPKPLAQFVANCVPGLTKQQLIVRTSKCGWRPKWSAIPHLDRNGIEAYGFALTVDGVGVPLIVRMRRGQKAERPPKVPEKDPRQMSLF</sequence>
<comment type="caution">
    <text evidence="2">The sequence shown here is derived from an EMBL/GenBank/DDBJ whole genome shotgun (WGS) entry which is preliminary data.</text>
</comment>
<dbReference type="AlphaFoldDB" id="A0AAP2HRG2"/>
<reference evidence="2" key="1">
    <citation type="submission" date="2021-06" db="EMBL/GenBank/DDBJ databases">
        <title>A collection of bacterial strains from the Burkholderia cepacia Research Laboratory and Repository.</title>
        <authorList>
            <person name="Lipuma J."/>
            <person name="Spilker T."/>
        </authorList>
    </citation>
    <scope>NUCLEOTIDE SEQUENCE</scope>
    <source>
        <strain evidence="2">AU37435</strain>
    </source>
</reference>
<proteinExistence type="predicted"/>
<dbReference type="EMBL" id="JAHPMX010000030">
    <property type="protein sequence ID" value="MBU9360491.1"/>
    <property type="molecule type" value="Genomic_DNA"/>
</dbReference>
<dbReference type="Proteomes" id="UP001196915">
    <property type="component" value="Unassembled WGS sequence"/>
</dbReference>
<feature type="region of interest" description="Disordered" evidence="1">
    <location>
        <begin position="88"/>
        <end position="108"/>
    </location>
</feature>
<name>A0AAP2HRG2_9BURK</name>
<evidence type="ECO:0000256" key="1">
    <source>
        <dbReference type="SAM" id="MobiDB-lite"/>
    </source>
</evidence>
<accession>A0AAP2HRG2</accession>
<evidence type="ECO:0000313" key="3">
    <source>
        <dbReference type="Proteomes" id="UP001196915"/>
    </source>
</evidence>
<organism evidence="2 3">
    <name type="scientific">Burkholderia multivorans</name>
    <dbReference type="NCBI Taxonomy" id="87883"/>
    <lineage>
        <taxon>Bacteria</taxon>
        <taxon>Pseudomonadati</taxon>
        <taxon>Pseudomonadota</taxon>
        <taxon>Betaproteobacteria</taxon>
        <taxon>Burkholderiales</taxon>
        <taxon>Burkholderiaceae</taxon>
        <taxon>Burkholderia</taxon>
        <taxon>Burkholderia cepacia complex</taxon>
    </lineage>
</organism>
<gene>
    <name evidence="2" type="ORF">KTE52_29640</name>
</gene>